<proteinExistence type="predicted"/>
<dbReference type="InterPro" id="IPR029044">
    <property type="entry name" value="Nucleotide-diphossugar_trans"/>
</dbReference>
<protein>
    <recommendedName>
        <fullName evidence="1">Glycosyltransferase 2-like domain-containing protein</fullName>
    </recommendedName>
</protein>
<dbReference type="Proteomes" id="UP000238426">
    <property type="component" value="Unassembled WGS sequence"/>
</dbReference>
<evidence type="ECO:0000313" key="2">
    <source>
        <dbReference type="EMBL" id="PSG88659.1"/>
    </source>
</evidence>
<evidence type="ECO:0000313" key="3">
    <source>
        <dbReference type="Proteomes" id="UP000238426"/>
    </source>
</evidence>
<dbReference type="InterPro" id="IPR050834">
    <property type="entry name" value="Glycosyltransf_2"/>
</dbReference>
<organism evidence="2 3">
    <name type="scientific">Aurantibacter aestuarii</name>
    <dbReference type="NCBI Taxonomy" id="1266046"/>
    <lineage>
        <taxon>Bacteria</taxon>
        <taxon>Pseudomonadati</taxon>
        <taxon>Bacteroidota</taxon>
        <taxon>Flavobacteriia</taxon>
        <taxon>Flavobacteriales</taxon>
        <taxon>Flavobacteriaceae</taxon>
        <taxon>Aurantibacter</taxon>
    </lineage>
</organism>
<gene>
    <name evidence="2" type="ORF">C7H52_10220</name>
</gene>
<dbReference type="SUPFAM" id="SSF53448">
    <property type="entry name" value="Nucleotide-diphospho-sugar transferases"/>
    <property type="match status" value="1"/>
</dbReference>
<keyword evidence="3" id="KW-1185">Reference proteome</keyword>
<dbReference type="EMBL" id="PXOQ01000009">
    <property type="protein sequence ID" value="PSG88659.1"/>
    <property type="molecule type" value="Genomic_DNA"/>
</dbReference>
<dbReference type="RefSeq" id="WP_106463799.1">
    <property type="nucleotide sequence ID" value="NZ_PXOQ01000009.1"/>
</dbReference>
<reference evidence="2 3" key="1">
    <citation type="submission" date="2018-03" db="EMBL/GenBank/DDBJ databases">
        <title>Mesoflavibacter sp. HG37 and Mesoflavibacter sp. HG96 sp.nov., two marine bacteria isolated from seawater of Western Pacific Ocean.</title>
        <authorList>
            <person name="Cheng H."/>
            <person name="Wu Y.-H."/>
            <person name="Guo L.-L."/>
            <person name="Xu X.-W."/>
        </authorList>
    </citation>
    <scope>NUCLEOTIDE SEQUENCE [LARGE SCALE GENOMIC DNA]</scope>
    <source>
        <strain evidence="2 3">KCTC 32269</strain>
    </source>
</reference>
<dbReference type="Gene3D" id="3.90.550.10">
    <property type="entry name" value="Spore Coat Polysaccharide Biosynthesis Protein SpsA, Chain A"/>
    <property type="match status" value="1"/>
</dbReference>
<name>A0A2T1N9X3_9FLAO</name>
<dbReference type="Pfam" id="PF00535">
    <property type="entry name" value="Glycos_transf_2"/>
    <property type="match status" value="1"/>
</dbReference>
<dbReference type="OrthoDB" id="597270at2"/>
<evidence type="ECO:0000259" key="1">
    <source>
        <dbReference type="Pfam" id="PF00535"/>
    </source>
</evidence>
<sequence length="273" mass="32151">MNSLVSVIIPYYNNETTIKETIESVLNQTYKFIEIILVDDGSRVELHEIIGATFDKQNLTYLKQENSGVSIARNNGARKAKGEFLIFLDADDLIKPSYIEKCIQKFDLPDTKIVYTDARMFGRCTELWNLPVYTNFRDFLKDNIIYISAVIRRNDFINANGFDTELTHYEDWDLWISILKNGGNVIKINEELFLYRKTEFLTSATDQADKSNNIRAINRLKIFLKHHDIYSKYYTNFENMFFKYLAYEERKKKISFTKKLKHKLKAIFTTKNS</sequence>
<dbReference type="CDD" id="cd00761">
    <property type="entry name" value="Glyco_tranf_GTA_type"/>
    <property type="match status" value="1"/>
</dbReference>
<accession>A0A2T1N9X3</accession>
<feature type="domain" description="Glycosyltransferase 2-like" evidence="1">
    <location>
        <begin position="6"/>
        <end position="143"/>
    </location>
</feature>
<dbReference type="AlphaFoldDB" id="A0A2T1N9X3"/>
<comment type="caution">
    <text evidence="2">The sequence shown here is derived from an EMBL/GenBank/DDBJ whole genome shotgun (WGS) entry which is preliminary data.</text>
</comment>
<dbReference type="PANTHER" id="PTHR43685">
    <property type="entry name" value="GLYCOSYLTRANSFERASE"/>
    <property type="match status" value="1"/>
</dbReference>
<dbReference type="PANTHER" id="PTHR43685:SF2">
    <property type="entry name" value="GLYCOSYLTRANSFERASE 2-LIKE DOMAIN-CONTAINING PROTEIN"/>
    <property type="match status" value="1"/>
</dbReference>
<dbReference type="InterPro" id="IPR001173">
    <property type="entry name" value="Glyco_trans_2-like"/>
</dbReference>